<sequence>MEDDKEPPKGFPPGAADHIKQDIYGVGYKRPPKATRFKKGQSGNPKGRPRGIAPDLSLSDEPVLKAAFEAAKKTVTIREGGKLSTVSIPAALIQSGINDAFKGNARSLGLMLDVMRIASQAHAREVKETQATWRKYKDDYAEALRKAERNGLPPPTILPHPDDVVIDDEVGVRFIGPVDEEWQRRLDETIALRDVLIMQDELDQRSSTRLDGTPLNDPGGALLLALTLDRGVPQRLRLTDAQVLRMQMQYMRVPKRKLLKDLYRAWRAIRRPAKRGFVFPGKAATVRRLDFVFAFHRAAIEGDIDVDAISRGEFDENFLDFLSQNGRSTEGFAPV</sequence>
<evidence type="ECO:0000259" key="2">
    <source>
        <dbReference type="Pfam" id="PF18932"/>
    </source>
</evidence>
<comment type="caution">
    <text evidence="3">The sequence shown here is derived from an EMBL/GenBank/DDBJ whole genome shotgun (WGS) entry which is preliminary data.</text>
</comment>
<dbReference type="InterPro" id="IPR043736">
    <property type="entry name" value="DUF5681"/>
</dbReference>
<keyword evidence="4" id="KW-1185">Reference proteome</keyword>
<reference evidence="3 4" key="1">
    <citation type="submission" date="2023-08" db="EMBL/GenBank/DDBJ databases">
        <title>Implementing the SeqCode for naming new Mesorhizobium species isolated from Vachellia karroo root nodules.</title>
        <authorList>
            <person name="Van Lill M."/>
        </authorList>
    </citation>
    <scope>NUCLEOTIDE SEQUENCE [LARGE SCALE GENOMIC DNA]</scope>
    <source>
        <strain evidence="3 4">VK23A</strain>
    </source>
</reference>
<dbReference type="RefSeq" id="WP_320319158.1">
    <property type="nucleotide sequence ID" value="NZ_JAVIIX010000040.1"/>
</dbReference>
<dbReference type="EMBL" id="JAVIIZ010000042">
    <property type="protein sequence ID" value="MDX8476749.1"/>
    <property type="molecule type" value="Genomic_DNA"/>
</dbReference>
<evidence type="ECO:0000256" key="1">
    <source>
        <dbReference type="SAM" id="MobiDB-lite"/>
    </source>
</evidence>
<evidence type="ECO:0000313" key="4">
    <source>
        <dbReference type="Proteomes" id="UP001271780"/>
    </source>
</evidence>
<dbReference type="Pfam" id="PF18932">
    <property type="entry name" value="DUF5681"/>
    <property type="match status" value="1"/>
</dbReference>
<feature type="domain" description="DUF5681" evidence="2">
    <location>
        <begin position="33"/>
        <end position="116"/>
    </location>
</feature>
<name>A0ABU4XPS7_9HYPH</name>
<organism evidence="3 4">
    <name type="scientific">Mesorhizobium dulcispinae</name>
    <dbReference type="NCBI Taxonomy" id="3072316"/>
    <lineage>
        <taxon>Bacteria</taxon>
        <taxon>Pseudomonadati</taxon>
        <taxon>Pseudomonadota</taxon>
        <taxon>Alphaproteobacteria</taxon>
        <taxon>Hyphomicrobiales</taxon>
        <taxon>Phyllobacteriaceae</taxon>
        <taxon>Mesorhizobium</taxon>
    </lineage>
</organism>
<gene>
    <name evidence="3" type="ORF">RFM27_32370</name>
</gene>
<accession>A0ABU4XPS7</accession>
<proteinExistence type="predicted"/>
<evidence type="ECO:0000313" key="3">
    <source>
        <dbReference type="EMBL" id="MDX8476749.1"/>
    </source>
</evidence>
<protein>
    <submittedName>
        <fullName evidence="3">DUF5681 domain-containing protein</fullName>
    </submittedName>
</protein>
<feature type="compositionally biased region" description="Basic residues" evidence="1">
    <location>
        <begin position="30"/>
        <end position="39"/>
    </location>
</feature>
<dbReference type="Proteomes" id="UP001271780">
    <property type="component" value="Unassembled WGS sequence"/>
</dbReference>
<feature type="region of interest" description="Disordered" evidence="1">
    <location>
        <begin position="1"/>
        <end position="56"/>
    </location>
</feature>